<feature type="region of interest" description="Disordered" evidence="10">
    <location>
        <begin position="112"/>
        <end position="167"/>
    </location>
</feature>
<dbReference type="PANTHER" id="PTHR33446">
    <property type="entry name" value="PROTEIN TONB-RELATED"/>
    <property type="match status" value="1"/>
</dbReference>
<evidence type="ECO:0000256" key="1">
    <source>
        <dbReference type="ARBA" id="ARBA00004383"/>
    </source>
</evidence>
<evidence type="ECO:0000256" key="2">
    <source>
        <dbReference type="ARBA" id="ARBA00006555"/>
    </source>
</evidence>
<dbReference type="GO" id="GO:0055085">
    <property type="term" value="P:transmembrane transport"/>
    <property type="evidence" value="ECO:0007669"/>
    <property type="project" value="InterPro"/>
</dbReference>
<dbReference type="GO" id="GO:0015031">
    <property type="term" value="P:protein transport"/>
    <property type="evidence" value="ECO:0007669"/>
    <property type="project" value="UniProtKB-KW"/>
</dbReference>
<keyword evidence="4" id="KW-1003">Cell membrane</keyword>
<comment type="subcellular location">
    <subcellularLocation>
        <location evidence="1">Cell inner membrane</location>
        <topology evidence="1">Single-pass membrane protein</topology>
        <orientation evidence="1">Periplasmic side</orientation>
    </subcellularLocation>
</comment>
<reference evidence="13" key="1">
    <citation type="submission" date="2022-06" db="EMBL/GenBank/DDBJ databases">
        <title>Solitalea sp. MAHUQ-68 isolated from rhizospheric soil.</title>
        <authorList>
            <person name="Huq M.A."/>
        </authorList>
    </citation>
    <scope>NUCLEOTIDE SEQUENCE</scope>
    <source>
        <strain evidence="13">MAHUQ-68</strain>
    </source>
</reference>
<name>A0A9X2EYT8_9SPHI</name>
<accession>A0A9X2EYT8</accession>
<dbReference type="PANTHER" id="PTHR33446:SF2">
    <property type="entry name" value="PROTEIN TONB"/>
    <property type="match status" value="1"/>
</dbReference>
<dbReference type="InterPro" id="IPR006260">
    <property type="entry name" value="TonB/TolA_C"/>
</dbReference>
<evidence type="ECO:0000256" key="7">
    <source>
        <dbReference type="ARBA" id="ARBA00022927"/>
    </source>
</evidence>
<evidence type="ECO:0000256" key="8">
    <source>
        <dbReference type="ARBA" id="ARBA00022989"/>
    </source>
</evidence>
<evidence type="ECO:0000313" key="13">
    <source>
        <dbReference type="EMBL" id="MCO4291432.1"/>
    </source>
</evidence>
<dbReference type="GO" id="GO:0098797">
    <property type="term" value="C:plasma membrane protein complex"/>
    <property type="evidence" value="ECO:0007669"/>
    <property type="project" value="TreeGrafter"/>
</dbReference>
<feature type="transmembrane region" description="Helical" evidence="11">
    <location>
        <begin position="39"/>
        <end position="57"/>
    </location>
</feature>
<dbReference type="EMBL" id="JAMWYS010000003">
    <property type="protein sequence ID" value="MCO4291432.1"/>
    <property type="molecule type" value="Genomic_DNA"/>
</dbReference>
<proteinExistence type="inferred from homology"/>
<keyword evidence="3" id="KW-0813">Transport</keyword>
<evidence type="ECO:0000256" key="3">
    <source>
        <dbReference type="ARBA" id="ARBA00022448"/>
    </source>
</evidence>
<protein>
    <submittedName>
        <fullName evidence="13">Energy transducer TonB</fullName>
    </submittedName>
</protein>
<dbReference type="InterPro" id="IPR037682">
    <property type="entry name" value="TonB_C"/>
</dbReference>
<keyword evidence="14" id="KW-1185">Reference proteome</keyword>
<dbReference type="Proteomes" id="UP001155182">
    <property type="component" value="Unassembled WGS sequence"/>
</dbReference>
<keyword evidence="5" id="KW-0997">Cell inner membrane</keyword>
<keyword evidence="7" id="KW-0653">Protein transport</keyword>
<dbReference type="RefSeq" id="WP_252585666.1">
    <property type="nucleotide sequence ID" value="NZ_JAMWYS010000003.1"/>
</dbReference>
<organism evidence="13 14">
    <name type="scientific">Solitalea agri</name>
    <dbReference type="NCBI Taxonomy" id="2953739"/>
    <lineage>
        <taxon>Bacteria</taxon>
        <taxon>Pseudomonadati</taxon>
        <taxon>Bacteroidota</taxon>
        <taxon>Sphingobacteriia</taxon>
        <taxon>Sphingobacteriales</taxon>
        <taxon>Sphingobacteriaceae</taxon>
        <taxon>Solitalea</taxon>
    </lineage>
</organism>
<evidence type="ECO:0000256" key="9">
    <source>
        <dbReference type="ARBA" id="ARBA00023136"/>
    </source>
</evidence>
<dbReference type="NCBIfam" id="TIGR01352">
    <property type="entry name" value="tonB_Cterm"/>
    <property type="match status" value="1"/>
</dbReference>
<keyword evidence="9 11" id="KW-0472">Membrane</keyword>
<evidence type="ECO:0000313" key="14">
    <source>
        <dbReference type="Proteomes" id="UP001155182"/>
    </source>
</evidence>
<dbReference type="Gene3D" id="3.30.1150.10">
    <property type="match status" value="1"/>
</dbReference>
<evidence type="ECO:0000256" key="11">
    <source>
        <dbReference type="SAM" id="Phobius"/>
    </source>
</evidence>
<dbReference type="PROSITE" id="PS52015">
    <property type="entry name" value="TONB_CTD"/>
    <property type="match status" value="1"/>
</dbReference>
<dbReference type="GO" id="GO:0031992">
    <property type="term" value="F:energy transducer activity"/>
    <property type="evidence" value="ECO:0007669"/>
    <property type="project" value="TreeGrafter"/>
</dbReference>
<comment type="similarity">
    <text evidence="2">Belongs to the TonB family.</text>
</comment>
<feature type="domain" description="TonB C-terminal" evidence="12">
    <location>
        <begin position="184"/>
        <end position="273"/>
    </location>
</feature>
<evidence type="ECO:0000256" key="4">
    <source>
        <dbReference type="ARBA" id="ARBA00022475"/>
    </source>
</evidence>
<sequence length="273" mass="30139">MKNLFTNSNDLTEIVFENRHKEYGAYQLRARYDKTMRRSLFTSVGSLAILGIIAISFRSKADEVSIVDSFPKVVDLTKQYEIVPDKPKEVELPHKADIKPMASTMKNLTPEVVPDNKATDVPPTTDQMQGKVSDTTTIEVPDGGQATNVMPDEKTGNNGGGNGSSEATTETTFIHAEVMPEYEGGFQKMFKFIGRNMHYPSMAVENEIQGKVTVQFIVDKDGSIYDAAVLKGIGGGCDEEAVRVVKLLKFKPGRQNGQPVKVRFSLPIRFALN</sequence>
<keyword evidence="6 11" id="KW-0812">Transmembrane</keyword>
<evidence type="ECO:0000259" key="12">
    <source>
        <dbReference type="PROSITE" id="PS52015"/>
    </source>
</evidence>
<gene>
    <name evidence="13" type="ORF">NF867_00970</name>
</gene>
<evidence type="ECO:0000256" key="10">
    <source>
        <dbReference type="SAM" id="MobiDB-lite"/>
    </source>
</evidence>
<dbReference type="AlphaFoldDB" id="A0A9X2EYT8"/>
<comment type="caution">
    <text evidence="13">The sequence shown here is derived from an EMBL/GenBank/DDBJ whole genome shotgun (WGS) entry which is preliminary data.</text>
</comment>
<evidence type="ECO:0000256" key="6">
    <source>
        <dbReference type="ARBA" id="ARBA00022692"/>
    </source>
</evidence>
<dbReference type="SUPFAM" id="SSF74653">
    <property type="entry name" value="TolA/TonB C-terminal domain"/>
    <property type="match status" value="1"/>
</dbReference>
<evidence type="ECO:0000256" key="5">
    <source>
        <dbReference type="ARBA" id="ARBA00022519"/>
    </source>
</evidence>
<dbReference type="InterPro" id="IPR051045">
    <property type="entry name" value="TonB-dependent_transducer"/>
</dbReference>
<keyword evidence="8 11" id="KW-1133">Transmembrane helix</keyword>
<feature type="compositionally biased region" description="Polar residues" evidence="10">
    <location>
        <begin position="122"/>
        <end position="138"/>
    </location>
</feature>
<dbReference type="Pfam" id="PF03544">
    <property type="entry name" value="TonB_C"/>
    <property type="match status" value="1"/>
</dbReference>